<evidence type="ECO:0000313" key="1">
    <source>
        <dbReference type="EMBL" id="VDC61394.1"/>
    </source>
</evidence>
<protein>
    <submittedName>
        <fullName evidence="1">Uncharacterized protein</fullName>
    </submittedName>
</protein>
<gene>
    <name evidence="1" type="ORF">BRAA09T39005Z</name>
</gene>
<name>A0A3P5YCB7_BRACM</name>
<proteinExistence type="predicted"/>
<sequence>MGNYAFGDGWKNLYVFVKIQEHVGYPTSWRTVAVAKLIIGVPRRF</sequence>
<dbReference type="EMBL" id="LR031568">
    <property type="protein sequence ID" value="VDC61394.1"/>
    <property type="molecule type" value="Genomic_DNA"/>
</dbReference>
<reference evidence="1" key="1">
    <citation type="submission" date="2018-11" db="EMBL/GenBank/DDBJ databases">
        <authorList>
            <consortium name="Genoscope - CEA"/>
            <person name="William W."/>
        </authorList>
    </citation>
    <scope>NUCLEOTIDE SEQUENCE</scope>
</reference>
<accession>A0A3P5YCB7</accession>
<dbReference type="AlphaFoldDB" id="A0A3P5YCB7"/>
<organism evidence="1">
    <name type="scientific">Brassica campestris</name>
    <name type="common">Field mustard</name>
    <dbReference type="NCBI Taxonomy" id="3711"/>
    <lineage>
        <taxon>Eukaryota</taxon>
        <taxon>Viridiplantae</taxon>
        <taxon>Streptophyta</taxon>
        <taxon>Embryophyta</taxon>
        <taxon>Tracheophyta</taxon>
        <taxon>Spermatophyta</taxon>
        <taxon>Magnoliopsida</taxon>
        <taxon>eudicotyledons</taxon>
        <taxon>Gunneridae</taxon>
        <taxon>Pentapetalae</taxon>
        <taxon>rosids</taxon>
        <taxon>malvids</taxon>
        <taxon>Brassicales</taxon>
        <taxon>Brassicaceae</taxon>
        <taxon>Brassiceae</taxon>
        <taxon>Brassica</taxon>
    </lineage>
</organism>